<proteinExistence type="predicted"/>
<gene>
    <name evidence="2" type="ORF">Q361_1038</name>
</gene>
<evidence type="ECO:0000313" key="3">
    <source>
        <dbReference type="Proteomes" id="UP000237056"/>
    </source>
</evidence>
<sequence length="170" mass="20296">MLSIKPFTNSIVLSVYQQIKFNIMKKVVLALLLMVGAVTFAQQGERKPKLSPEEMADKRVEKLKSELQLNENQVAQLRDLTKKQMETRKVFQEERKAKKEAAQRDRKELMQQAKQRMDEERKANDEAMKKILTEEQYKKWVSIREEKMEQAKERKQERKAENRKPKMKKE</sequence>
<keyword evidence="3" id="KW-1185">Reference proteome</keyword>
<name>A0A2S4N9Y5_9FLAO</name>
<dbReference type="InterPro" id="IPR012899">
    <property type="entry name" value="LTXXQ"/>
</dbReference>
<dbReference type="Pfam" id="PF07813">
    <property type="entry name" value="LTXXQ"/>
    <property type="match status" value="1"/>
</dbReference>
<protein>
    <submittedName>
        <fullName evidence="2">Spy/CpxP family protein refolding chaperone</fullName>
    </submittedName>
</protein>
<dbReference type="AlphaFoldDB" id="A0A2S4N9Y5"/>
<comment type="caution">
    <text evidence="2">The sequence shown here is derived from an EMBL/GenBank/DDBJ whole genome shotgun (WGS) entry which is preliminary data.</text>
</comment>
<dbReference type="OrthoDB" id="956918at2"/>
<organism evidence="2 3">
    <name type="scientific">Flavobacterium croceum DSM 17960</name>
    <dbReference type="NCBI Taxonomy" id="1121886"/>
    <lineage>
        <taxon>Bacteria</taxon>
        <taxon>Pseudomonadati</taxon>
        <taxon>Bacteroidota</taxon>
        <taxon>Flavobacteriia</taxon>
        <taxon>Flavobacteriales</taxon>
        <taxon>Flavobacteriaceae</taxon>
        <taxon>Flavobacterium</taxon>
    </lineage>
</organism>
<dbReference type="Proteomes" id="UP000237056">
    <property type="component" value="Unassembled WGS sequence"/>
</dbReference>
<feature type="region of interest" description="Disordered" evidence="1">
    <location>
        <begin position="90"/>
        <end position="127"/>
    </location>
</feature>
<evidence type="ECO:0000313" key="2">
    <source>
        <dbReference type="EMBL" id="POS02502.1"/>
    </source>
</evidence>
<feature type="region of interest" description="Disordered" evidence="1">
    <location>
        <begin position="147"/>
        <end position="170"/>
    </location>
</feature>
<dbReference type="EMBL" id="PQNY01000003">
    <property type="protein sequence ID" value="POS02502.1"/>
    <property type="molecule type" value="Genomic_DNA"/>
</dbReference>
<accession>A0A2S4N9Y5</accession>
<reference evidence="2 3" key="1">
    <citation type="submission" date="2018-01" db="EMBL/GenBank/DDBJ databases">
        <title>Genomic Encyclopedia of Type Strains, Phase I: the one thousand microbial genomes (KMG-I) project.</title>
        <authorList>
            <person name="Goeker M."/>
        </authorList>
    </citation>
    <scope>NUCLEOTIDE SEQUENCE [LARGE SCALE GENOMIC DNA]</scope>
    <source>
        <strain evidence="2 3">DSM 17960</strain>
    </source>
</reference>
<evidence type="ECO:0000256" key="1">
    <source>
        <dbReference type="SAM" id="MobiDB-lite"/>
    </source>
</evidence>